<dbReference type="RefSeq" id="WP_252551924.1">
    <property type="nucleotide sequence ID" value="NZ_CP099468.1"/>
</dbReference>
<name>A0ABY4ZDJ7_9ACTN</name>
<dbReference type="Proteomes" id="UP001056374">
    <property type="component" value="Chromosome"/>
</dbReference>
<dbReference type="EMBL" id="CP099468">
    <property type="protein sequence ID" value="USQ86397.1"/>
    <property type="molecule type" value="Genomic_DNA"/>
</dbReference>
<accession>A0ABY4ZDJ7</accession>
<protein>
    <submittedName>
        <fullName evidence="1">Uncharacterized protein</fullName>
    </submittedName>
</protein>
<keyword evidence="2" id="KW-1185">Reference proteome</keyword>
<reference evidence="1" key="1">
    <citation type="submission" date="2022-06" db="EMBL/GenBank/DDBJ databases">
        <title>Complete genome sequence of soil microorganisms Streptomyces sp. Qhu-M197 isolated from Alpine meadows habitats on the Tibetan Plateau.</title>
        <authorList>
            <person name="Zhang B."/>
            <person name="Xiang X."/>
            <person name="Fan J."/>
        </authorList>
    </citation>
    <scope>NUCLEOTIDE SEQUENCE</scope>
    <source>
        <strain evidence="1">Qhu-M197</strain>
    </source>
</reference>
<gene>
    <name evidence="1" type="ORF">NFX46_23435</name>
</gene>
<organism evidence="1 2">
    <name type="scientific">Streptomyces phaeoluteigriseus</name>
    <dbReference type="NCBI Taxonomy" id="114686"/>
    <lineage>
        <taxon>Bacteria</taxon>
        <taxon>Bacillati</taxon>
        <taxon>Actinomycetota</taxon>
        <taxon>Actinomycetes</taxon>
        <taxon>Kitasatosporales</taxon>
        <taxon>Streptomycetaceae</taxon>
        <taxon>Streptomyces</taxon>
        <taxon>Streptomyces aurantiacus group</taxon>
    </lineage>
</organism>
<sequence length="48" mass="4923">MAVPQFVLAVRGTTVPLAHSRAKVRLPAVGALMLRRAADSTATAVPGP</sequence>
<evidence type="ECO:0000313" key="1">
    <source>
        <dbReference type="EMBL" id="USQ86397.1"/>
    </source>
</evidence>
<proteinExistence type="predicted"/>
<evidence type="ECO:0000313" key="2">
    <source>
        <dbReference type="Proteomes" id="UP001056374"/>
    </source>
</evidence>